<organism evidence="9 10">
    <name type="scientific">Polyplosphaeria fusca</name>
    <dbReference type="NCBI Taxonomy" id="682080"/>
    <lineage>
        <taxon>Eukaryota</taxon>
        <taxon>Fungi</taxon>
        <taxon>Dikarya</taxon>
        <taxon>Ascomycota</taxon>
        <taxon>Pezizomycotina</taxon>
        <taxon>Dothideomycetes</taxon>
        <taxon>Pleosporomycetidae</taxon>
        <taxon>Pleosporales</taxon>
        <taxon>Tetraplosphaeriaceae</taxon>
        <taxon>Polyplosphaeria</taxon>
    </lineage>
</organism>
<dbReference type="Proteomes" id="UP000799444">
    <property type="component" value="Unassembled WGS sequence"/>
</dbReference>
<evidence type="ECO:0000256" key="4">
    <source>
        <dbReference type="ARBA" id="ARBA00023136"/>
    </source>
</evidence>
<feature type="region of interest" description="Disordered" evidence="6">
    <location>
        <begin position="289"/>
        <end position="344"/>
    </location>
</feature>
<evidence type="ECO:0000313" key="10">
    <source>
        <dbReference type="Proteomes" id="UP000799444"/>
    </source>
</evidence>
<comment type="caution">
    <text evidence="9">The sequence shown here is derived from an EMBL/GenBank/DDBJ whole genome shotgun (WGS) entry which is preliminary data.</text>
</comment>
<feature type="transmembrane region" description="Helical" evidence="7">
    <location>
        <begin position="116"/>
        <end position="140"/>
    </location>
</feature>
<dbReference type="EMBL" id="ML996221">
    <property type="protein sequence ID" value="KAF2730275.1"/>
    <property type="molecule type" value="Genomic_DNA"/>
</dbReference>
<dbReference type="PANTHER" id="PTHR33048">
    <property type="entry name" value="PTH11-LIKE INTEGRAL MEMBRANE PROTEIN (AFU_ORTHOLOGUE AFUA_5G11245)"/>
    <property type="match status" value="1"/>
</dbReference>
<evidence type="ECO:0000256" key="6">
    <source>
        <dbReference type="SAM" id="MobiDB-lite"/>
    </source>
</evidence>
<dbReference type="PANTHER" id="PTHR33048:SF18">
    <property type="entry name" value="INTEGRAL MEMBRANE PROTEIN"/>
    <property type="match status" value="1"/>
</dbReference>
<feature type="transmembrane region" description="Helical" evidence="7">
    <location>
        <begin position="160"/>
        <end position="187"/>
    </location>
</feature>
<dbReference type="AlphaFoldDB" id="A0A9P4UZJ2"/>
<feature type="transmembrane region" description="Helical" evidence="7">
    <location>
        <begin position="199"/>
        <end position="221"/>
    </location>
</feature>
<keyword evidence="3 7" id="KW-1133">Transmembrane helix</keyword>
<keyword evidence="2 7" id="KW-0812">Transmembrane</keyword>
<name>A0A9P4UZJ2_9PLEO</name>
<dbReference type="GO" id="GO:0016020">
    <property type="term" value="C:membrane"/>
    <property type="evidence" value="ECO:0007669"/>
    <property type="project" value="UniProtKB-SubCell"/>
</dbReference>
<evidence type="ECO:0000256" key="3">
    <source>
        <dbReference type="ARBA" id="ARBA00022989"/>
    </source>
</evidence>
<feature type="compositionally biased region" description="Basic and acidic residues" evidence="6">
    <location>
        <begin position="305"/>
        <end position="317"/>
    </location>
</feature>
<dbReference type="InterPro" id="IPR052337">
    <property type="entry name" value="SAT4-like"/>
</dbReference>
<keyword evidence="4 7" id="KW-0472">Membrane</keyword>
<evidence type="ECO:0000256" key="1">
    <source>
        <dbReference type="ARBA" id="ARBA00004141"/>
    </source>
</evidence>
<comment type="subcellular location">
    <subcellularLocation>
        <location evidence="1">Membrane</location>
        <topology evidence="1">Multi-pass membrane protein</topology>
    </subcellularLocation>
</comment>
<feature type="domain" description="Rhodopsin" evidence="8">
    <location>
        <begin position="25"/>
        <end position="269"/>
    </location>
</feature>
<feature type="compositionally biased region" description="Low complexity" evidence="6">
    <location>
        <begin position="289"/>
        <end position="300"/>
    </location>
</feature>
<evidence type="ECO:0000256" key="2">
    <source>
        <dbReference type="ARBA" id="ARBA00022692"/>
    </source>
</evidence>
<reference evidence="9" key="1">
    <citation type="journal article" date="2020" name="Stud. Mycol.">
        <title>101 Dothideomycetes genomes: a test case for predicting lifestyles and emergence of pathogens.</title>
        <authorList>
            <person name="Haridas S."/>
            <person name="Albert R."/>
            <person name="Binder M."/>
            <person name="Bloem J."/>
            <person name="Labutti K."/>
            <person name="Salamov A."/>
            <person name="Andreopoulos B."/>
            <person name="Baker S."/>
            <person name="Barry K."/>
            <person name="Bills G."/>
            <person name="Bluhm B."/>
            <person name="Cannon C."/>
            <person name="Castanera R."/>
            <person name="Culley D."/>
            <person name="Daum C."/>
            <person name="Ezra D."/>
            <person name="Gonzalez J."/>
            <person name="Henrissat B."/>
            <person name="Kuo A."/>
            <person name="Liang C."/>
            <person name="Lipzen A."/>
            <person name="Lutzoni F."/>
            <person name="Magnuson J."/>
            <person name="Mondo S."/>
            <person name="Nolan M."/>
            <person name="Ohm R."/>
            <person name="Pangilinan J."/>
            <person name="Park H.-J."/>
            <person name="Ramirez L."/>
            <person name="Alfaro M."/>
            <person name="Sun H."/>
            <person name="Tritt A."/>
            <person name="Yoshinaga Y."/>
            <person name="Zwiers L.-H."/>
            <person name="Turgeon B."/>
            <person name="Goodwin S."/>
            <person name="Spatafora J."/>
            <person name="Crous P."/>
            <person name="Grigoriev I."/>
        </authorList>
    </citation>
    <scope>NUCLEOTIDE SEQUENCE</scope>
    <source>
        <strain evidence="9">CBS 125425</strain>
    </source>
</reference>
<feature type="transmembrane region" description="Helical" evidence="7">
    <location>
        <begin position="6"/>
        <end position="29"/>
    </location>
</feature>
<dbReference type="Pfam" id="PF20684">
    <property type="entry name" value="Fung_rhodopsin"/>
    <property type="match status" value="1"/>
</dbReference>
<dbReference type="InterPro" id="IPR049326">
    <property type="entry name" value="Rhodopsin_dom_fungi"/>
</dbReference>
<evidence type="ECO:0000256" key="7">
    <source>
        <dbReference type="SAM" id="Phobius"/>
    </source>
</evidence>
<feature type="transmembrane region" description="Helical" evidence="7">
    <location>
        <begin position="41"/>
        <end position="66"/>
    </location>
</feature>
<evidence type="ECO:0000313" key="9">
    <source>
        <dbReference type="EMBL" id="KAF2730275.1"/>
    </source>
</evidence>
<proteinExistence type="inferred from homology"/>
<feature type="transmembrane region" description="Helical" evidence="7">
    <location>
        <begin position="86"/>
        <end position="107"/>
    </location>
</feature>
<evidence type="ECO:0000259" key="8">
    <source>
        <dbReference type="Pfam" id="PF20684"/>
    </source>
</evidence>
<accession>A0A9P4UZJ2</accession>
<keyword evidence="10" id="KW-1185">Reference proteome</keyword>
<comment type="similarity">
    <text evidence="5">Belongs to the SAT4 family.</text>
</comment>
<dbReference type="OrthoDB" id="5398388at2759"/>
<evidence type="ECO:0000256" key="5">
    <source>
        <dbReference type="ARBA" id="ARBA00038359"/>
    </source>
</evidence>
<gene>
    <name evidence="9" type="ORF">EJ04DRAFT_515344</name>
</gene>
<protein>
    <recommendedName>
        <fullName evidence="8">Rhodopsin domain-containing protein</fullName>
    </recommendedName>
</protein>
<sequence length="356" mass="39113">MNSTAVGLLCVSIIFPLLSLLAVLLRFWARKLRSSPQADDWTIVCAQVFCFGLGINTIIGVAKGVIGKPQKALGPQKAVVLLKVVYGDSFLCFTALAIVKFSILLFYKRVFATKRFFLAANVMIGVTLAWFIGSIFALLFSRTPISTHWSLRPDPAAENIDFQAFLLTHASLDLVLDIAILCLPIPVITTLHMDTRRKIALIGIFWLGAFCAVAEAVRIYYFHRFLYEDISKHADAFGPVVANVLIWSRVEPCMSVIAACLPTLRPVISSRTAESIVASVRSAISLASLGSRGSRGSNNATKRTNKSDLEDSRRDWVKLNNNSGSARAEMDPAATQEPPPGRDEIVIHKSFTAEQR</sequence>